<sequence>MWLEMSQFSVQTQENFDELHRSSEMLKESTTLHEATINTIKEGCAKLCKAFEETKKRLNQVFEEQYHRQRNRDCLDQDINTLFDASKNMKPQPQGHALDNPYQGKIKPDVLLDNKPRSPSKYHDGDKFTCSEKEALKQHPEASGWPNFSDVGVYDHMELIHYIDGLFINIPSIPEY</sequence>
<gene>
    <name evidence="1" type="ORF">O181_004650</name>
</gene>
<dbReference type="Proteomes" id="UP000765509">
    <property type="component" value="Unassembled WGS sequence"/>
</dbReference>
<name>A0A9Q3GF19_9BASI</name>
<organism evidence="1 2">
    <name type="scientific">Austropuccinia psidii MF-1</name>
    <dbReference type="NCBI Taxonomy" id="1389203"/>
    <lineage>
        <taxon>Eukaryota</taxon>
        <taxon>Fungi</taxon>
        <taxon>Dikarya</taxon>
        <taxon>Basidiomycota</taxon>
        <taxon>Pucciniomycotina</taxon>
        <taxon>Pucciniomycetes</taxon>
        <taxon>Pucciniales</taxon>
        <taxon>Sphaerophragmiaceae</taxon>
        <taxon>Austropuccinia</taxon>
    </lineage>
</organism>
<evidence type="ECO:0000313" key="2">
    <source>
        <dbReference type="Proteomes" id="UP000765509"/>
    </source>
</evidence>
<protein>
    <submittedName>
        <fullName evidence="1">Uncharacterized protein</fullName>
    </submittedName>
</protein>
<proteinExistence type="predicted"/>
<dbReference type="AlphaFoldDB" id="A0A9Q3GF19"/>
<reference evidence="1" key="1">
    <citation type="submission" date="2021-03" db="EMBL/GenBank/DDBJ databases">
        <title>Draft genome sequence of rust myrtle Austropuccinia psidii MF-1, a brazilian biotype.</title>
        <authorList>
            <person name="Quecine M.C."/>
            <person name="Pachon D.M.R."/>
            <person name="Bonatelli M.L."/>
            <person name="Correr F.H."/>
            <person name="Franceschini L.M."/>
            <person name="Leite T.F."/>
            <person name="Margarido G.R.A."/>
            <person name="Almeida C.A."/>
            <person name="Ferrarezi J.A."/>
            <person name="Labate C.A."/>
        </authorList>
    </citation>
    <scope>NUCLEOTIDE SEQUENCE</scope>
    <source>
        <strain evidence="1">MF-1</strain>
    </source>
</reference>
<comment type="caution">
    <text evidence="1">The sequence shown here is derived from an EMBL/GenBank/DDBJ whole genome shotgun (WGS) entry which is preliminary data.</text>
</comment>
<dbReference type="EMBL" id="AVOT02000918">
    <property type="protein sequence ID" value="MBW0464935.1"/>
    <property type="molecule type" value="Genomic_DNA"/>
</dbReference>
<evidence type="ECO:0000313" key="1">
    <source>
        <dbReference type="EMBL" id="MBW0464935.1"/>
    </source>
</evidence>
<keyword evidence="2" id="KW-1185">Reference proteome</keyword>
<accession>A0A9Q3GF19</accession>